<evidence type="ECO:0000313" key="1">
    <source>
        <dbReference type="EMBL" id="STX41395.1"/>
    </source>
</evidence>
<gene>
    <name evidence="1" type="ORF">NCTC13292_00937</name>
</gene>
<dbReference type="RefSeq" id="WP_115220711.1">
    <property type="nucleotide sequence ID" value="NZ_CAXYJE010000004.1"/>
</dbReference>
<organism evidence="1 2">
    <name type="scientific">Legionella donaldsonii</name>
    <dbReference type="NCBI Taxonomy" id="45060"/>
    <lineage>
        <taxon>Bacteria</taxon>
        <taxon>Pseudomonadati</taxon>
        <taxon>Pseudomonadota</taxon>
        <taxon>Gammaproteobacteria</taxon>
        <taxon>Legionellales</taxon>
        <taxon>Legionellaceae</taxon>
        <taxon>Legionella</taxon>
    </lineage>
</organism>
<dbReference type="EMBL" id="UGOA01000001">
    <property type="protein sequence ID" value="STX41395.1"/>
    <property type="molecule type" value="Genomic_DNA"/>
</dbReference>
<accession>A0A378J1A9</accession>
<proteinExistence type="predicted"/>
<dbReference type="OrthoDB" id="5625523at2"/>
<dbReference type="InterPro" id="IPR014991">
    <property type="entry name" value="DUF1840"/>
</dbReference>
<evidence type="ECO:0000313" key="2">
    <source>
        <dbReference type="Proteomes" id="UP000254677"/>
    </source>
</evidence>
<sequence>MLVTFSSDAYENITMFGDVAIQLLKMMGHSATIPGAIVAADIPEALTRLQQGLAKTGKKEQNTADEAEDEEPNISLAHRAFPLLNMLKSAQKKQCDVLWA</sequence>
<protein>
    <submittedName>
        <fullName evidence="1">Domain of uncharacterized function (DUF1840)</fullName>
    </submittedName>
</protein>
<dbReference type="Proteomes" id="UP000254677">
    <property type="component" value="Unassembled WGS sequence"/>
</dbReference>
<name>A0A378J1A9_9GAMM</name>
<keyword evidence="2" id="KW-1185">Reference proteome</keyword>
<dbReference type="AlphaFoldDB" id="A0A378J1A9"/>
<reference evidence="1 2" key="1">
    <citation type="submission" date="2018-06" db="EMBL/GenBank/DDBJ databases">
        <authorList>
            <consortium name="Pathogen Informatics"/>
            <person name="Doyle S."/>
        </authorList>
    </citation>
    <scope>NUCLEOTIDE SEQUENCE [LARGE SCALE GENOMIC DNA]</scope>
    <source>
        <strain evidence="1 2">NCTC13292</strain>
    </source>
</reference>
<dbReference type="Pfam" id="PF08895">
    <property type="entry name" value="DUF1840"/>
    <property type="match status" value="1"/>
</dbReference>